<proteinExistence type="predicted"/>
<dbReference type="Proteomes" id="UP000218711">
    <property type="component" value="Unassembled WGS sequence"/>
</dbReference>
<sequence length="187" mass="21534">MFKGDKMLGENLQKARLSKNLTQEEVAKELYFSRQAISRWESNKTEPNLETLIALAELYDSDLLAFAKGIEPQKRKKHINLFAGFGLLFFNFVLGVWLIIATALILLAFYAIVLALFLAPFIMIFAVLTHTFGNVTGATGFNWPYWVIAIIACSLMVLVSPFIWRFTKLLYFWLLKYLKFNLKSVYN</sequence>
<reference evidence="4 5" key="1">
    <citation type="submission" date="2014-12" db="EMBL/GenBank/DDBJ databases">
        <title>Draft genome sequences of 10 type strains of Lactococcus.</title>
        <authorList>
            <person name="Sun Z."/>
            <person name="Zhong Z."/>
            <person name="Liu W."/>
            <person name="Zhang W."/>
            <person name="Zhang H."/>
        </authorList>
    </citation>
    <scope>NUCLEOTIDE SEQUENCE [LARGE SCALE GENOMIC DNA]</scope>
    <source>
        <strain evidence="4 5">DSM 21502</strain>
    </source>
</reference>
<name>A0A2A5SP61_LACLC</name>
<keyword evidence="2" id="KW-1133">Transmembrane helix</keyword>
<dbReference type="EMBL" id="JXKC01000021">
    <property type="protein sequence ID" value="PCS15572.1"/>
    <property type="molecule type" value="Genomic_DNA"/>
</dbReference>
<dbReference type="PANTHER" id="PTHR46558:SF13">
    <property type="entry name" value="HTH-TYPE TRANSCRIPTIONAL REGULATOR IMMR"/>
    <property type="match status" value="1"/>
</dbReference>
<evidence type="ECO:0000256" key="2">
    <source>
        <dbReference type="SAM" id="Phobius"/>
    </source>
</evidence>
<feature type="transmembrane region" description="Helical" evidence="2">
    <location>
        <begin position="81"/>
        <end position="101"/>
    </location>
</feature>
<evidence type="ECO:0000259" key="3">
    <source>
        <dbReference type="PROSITE" id="PS50943"/>
    </source>
</evidence>
<dbReference type="Pfam" id="PF01381">
    <property type="entry name" value="HTH_3"/>
    <property type="match status" value="1"/>
</dbReference>
<dbReference type="InterPro" id="IPR010982">
    <property type="entry name" value="Lambda_DNA-bd_dom_sf"/>
</dbReference>
<dbReference type="Gene3D" id="1.10.260.40">
    <property type="entry name" value="lambda repressor-like DNA-binding domains"/>
    <property type="match status" value="1"/>
</dbReference>
<dbReference type="AlphaFoldDB" id="A0A2A5SP61"/>
<feature type="domain" description="HTH cro/C1-type" evidence="3">
    <location>
        <begin position="12"/>
        <end position="66"/>
    </location>
</feature>
<keyword evidence="2" id="KW-0812">Transmembrane</keyword>
<dbReference type="SMART" id="SM00530">
    <property type="entry name" value="HTH_XRE"/>
    <property type="match status" value="1"/>
</dbReference>
<keyword evidence="2" id="KW-0472">Membrane</keyword>
<dbReference type="PROSITE" id="PS50943">
    <property type="entry name" value="HTH_CROC1"/>
    <property type="match status" value="1"/>
</dbReference>
<comment type="caution">
    <text evidence="4">The sequence shown here is derived from an EMBL/GenBank/DDBJ whole genome shotgun (WGS) entry which is preliminary data.</text>
</comment>
<dbReference type="PANTHER" id="PTHR46558">
    <property type="entry name" value="TRACRIPTIONAL REGULATORY PROTEIN-RELATED-RELATED"/>
    <property type="match status" value="1"/>
</dbReference>
<dbReference type="InterPro" id="IPR001387">
    <property type="entry name" value="Cro/C1-type_HTH"/>
</dbReference>
<feature type="transmembrane region" description="Helical" evidence="2">
    <location>
        <begin position="143"/>
        <end position="164"/>
    </location>
</feature>
<dbReference type="SUPFAM" id="SSF47413">
    <property type="entry name" value="lambda repressor-like DNA-binding domains"/>
    <property type="match status" value="1"/>
</dbReference>
<keyword evidence="1" id="KW-0238">DNA-binding</keyword>
<feature type="transmembrane region" description="Helical" evidence="2">
    <location>
        <begin position="107"/>
        <end position="131"/>
    </location>
</feature>
<gene>
    <name evidence="4" type="ORF">RU92_GL001632</name>
</gene>
<dbReference type="CDD" id="cd00093">
    <property type="entry name" value="HTH_XRE"/>
    <property type="match status" value="1"/>
</dbReference>
<dbReference type="GO" id="GO:0003677">
    <property type="term" value="F:DNA binding"/>
    <property type="evidence" value="ECO:0007669"/>
    <property type="project" value="UniProtKB-KW"/>
</dbReference>
<evidence type="ECO:0000313" key="4">
    <source>
        <dbReference type="EMBL" id="PCS15572.1"/>
    </source>
</evidence>
<evidence type="ECO:0000313" key="5">
    <source>
        <dbReference type="Proteomes" id="UP000218711"/>
    </source>
</evidence>
<accession>A0A2A5SP61</accession>
<protein>
    <submittedName>
        <fullName evidence="4">XRE family transcriptional regulator</fullName>
    </submittedName>
</protein>
<organism evidence="4 5">
    <name type="scientific">Lactococcus cremoris subsp. tructae</name>
    <dbReference type="NCBI Taxonomy" id="542833"/>
    <lineage>
        <taxon>Bacteria</taxon>
        <taxon>Bacillati</taxon>
        <taxon>Bacillota</taxon>
        <taxon>Bacilli</taxon>
        <taxon>Lactobacillales</taxon>
        <taxon>Streptococcaceae</taxon>
        <taxon>Lactococcus</taxon>
    </lineage>
</organism>
<evidence type="ECO:0000256" key="1">
    <source>
        <dbReference type="ARBA" id="ARBA00023125"/>
    </source>
</evidence>